<feature type="compositionally biased region" description="Low complexity" evidence="1">
    <location>
        <begin position="288"/>
        <end position="298"/>
    </location>
</feature>
<evidence type="ECO:0000313" key="4">
    <source>
        <dbReference type="Proteomes" id="UP001434337"/>
    </source>
</evidence>
<reference evidence="3 4" key="1">
    <citation type="journal article" date="2023" name="Environ Microbiome">
        <title>A coral-associated actinobacterium mitigates coral bleaching under heat stress.</title>
        <authorList>
            <person name="Li J."/>
            <person name="Zou Y."/>
            <person name="Li Q."/>
            <person name="Zhang J."/>
            <person name="Bourne D.G."/>
            <person name="Lyu Y."/>
            <person name="Liu C."/>
            <person name="Zhang S."/>
        </authorList>
    </citation>
    <scope>NUCLEOTIDE SEQUENCE [LARGE SCALE GENOMIC DNA]</scope>
    <source>
        <strain evidence="3 4">SCSIO 13291</strain>
    </source>
</reference>
<name>A0ABZ3CBB5_9ACTN</name>
<evidence type="ECO:0000259" key="2">
    <source>
        <dbReference type="Pfam" id="PF11268"/>
    </source>
</evidence>
<gene>
    <name evidence="3" type="primary">sepH</name>
    <name evidence="3" type="ORF">PCC79_07680</name>
</gene>
<dbReference type="NCBIfam" id="NF040712">
    <property type="entry name" value="SepH"/>
    <property type="match status" value="1"/>
</dbReference>
<feature type="domain" description="DUF3071" evidence="2">
    <location>
        <begin position="2"/>
        <end position="117"/>
    </location>
</feature>
<feature type="region of interest" description="Disordered" evidence="1">
    <location>
        <begin position="194"/>
        <end position="232"/>
    </location>
</feature>
<dbReference type="Proteomes" id="UP001434337">
    <property type="component" value="Chromosome"/>
</dbReference>
<dbReference type="InterPro" id="IPR021421">
    <property type="entry name" value="DUF3071"/>
</dbReference>
<accession>A0ABZ3CBB5</accession>
<organism evidence="3 4">
    <name type="scientific">Propioniciclava soli</name>
    <dbReference type="NCBI Taxonomy" id="2775081"/>
    <lineage>
        <taxon>Bacteria</taxon>
        <taxon>Bacillati</taxon>
        <taxon>Actinomycetota</taxon>
        <taxon>Actinomycetes</taxon>
        <taxon>Propionibacteriales</taxon>
        <taxon>Propionibacteriaceae</taxon>
        <taxon>Propioniciclava</taxon>
    </lineage>
</organism>
<dbReference type="RefSeq" id="WP_232548038.1">
    <property type="nucleotide sequence ID" value="NZ_CP115965.1"/>
</dbReference>
<feature type="compositionally biased region" description="Acidic residues" evidence="1">
    <location>
        <begin position="308"/>
        <end position="329"/>
    </location>
</feature>
<keyword evidence="4" id="KW-1185">Reference proteome</keyword>
<protein>
    <submittedName>
        <fullName evidence="3">Septation protein SepH</fullName>
    </submittedName>
</protein>
<dbReference type="InterPro" id="IPR047682">
    <property type="entry name" value="SepH-like"/>
</dbReference>
<evidence type="ECO:0000256" key="1">
    <source>
        <dbReference type="SAM" id="MobiDB-lite"/>
    </source>
</evidence>
<dbReference type="EMBL" id="CP115965">
    <property type="protein sequence ID" value="WZX00055.1"/>
    <property type="molecule type" value="Genomic_DNA"/>
</dbReference>
<proteinExistence type="predicted"/>
<dbReference type="Pfam" id="PF11268">
    <property type="entry name" value="DUF3071"/>
    <property type="match status" value="1"/>
</dbReference>
<sequence length="392" mass="41184">MDSALRPRDIQARIRAGESPDEVAAAAGVPVEQIAGFALPVVAEREHVAGLARTHPVRRRGETTSHRTLAVAVSDALAQRGIDADTATWDAWKLEDRRWRVRAVFDADAGTAADFTYDQGGRFAVAANDEARALIGDAVAAPAAVAPLDDELALVRAVQEPAAPSEPSATGTGAVATVTELAPPVAQDAVADIATPSVADTPPPAPDATDDTPTDVVDTTESADGEAEEDPTRDAYFEAELTEVDGVADIVVALDTDMDVLYDMLSSFDEDSVKIYAGLVQPIQESLPVVDDAPVPSADADDRPGNEAETESDDDPEPPVDVAAEDVGAEDVWASTELPAPAASSEEPEQLSLIDDIDPAPVLPKPRPRKKRASVPSWDEIVFGGPTPRQQD</sequence>
<evidence type="ECO:0000313" key="3">
    <source>
        <dbReference type="EMBL" id="WZX00055.1"/>
    </source>
</evidence>
<feature type="region of interest" description="Disordered" evidence="1">
    <location>
        <begin position="287"/>
        <end position="392"/>
    </location>
</feature>